<organism evidence="1 2">
    <name type="scientific">Trichonephila clavipes</name>
    <name type="common">Golden silk orbweaver</name>
    <name type="synonym">Nephila clavipes</name>
    <dbReference type="NCBI Taxonomy" id="2585209"/>
    <lineage>
        <taxon>Eukaryota</taxon>
        <taxon>Metazoa</taxon>
        <taxon>Ecdysozoa</taxon>
        <taxon>Arthropoda</taxon>
        <taxon>Chelicerata</taxon>
        <taxon>Arachnida</taxon>
        <taxon>Araneae</taxon>
        <taxon>Araneomorphae</taxon>
        <taxon>Entelegynae</taxon>
        <taxon>Araneoidea</taxon>
        <taxon>Nephilidae</taxon>
        <taxon>Trichonephila</taxon>
    </lineage>
</organism>
<name>A0A8X6V4C7_TRICX</name>
<dbReference type="AlphaFoldDB" id="A0A8X6V4C7"/>
<evidence type="ECO:0000313" key="1">
    <source>
        <dbReference type="EMBL" id="GFX92684.1"/>
    </source>
</evidence>
<protein>
    <submittedName>
        <fullName evidence="1">Uncharacterized protein</fullName>
    </submittedName>
</protein>
<evidence type="ECO:0000313" key="2">
    <source>
        <dbReference type="Proteomes" id="UP000887159"/>
    </source>
</evidence>
<dbReference type="Proteomes" id="UP000887159">
    <property type="component" value="Unassembled WGS sequence"/>
</dbReference>
<dbReference type="EMBL" id="BMAU01021158">
    <property type="protein sequence ID" value="GFX92684.1"/>
    <property type="molecule type" value="Genomic_DNA"/>
</dbReference>
<keyword evidence="2" id="KW-1185">Reference proteome</keyword>
<reference evidence="1" key="1">
    <citation type="submission" date="2020-08" db="EMBL/GenBank/DDBJ databases">
        <title>Multicomponent nature underlies the extraordinary mechanical properties of spider dragline silk.</title>
        <authorList>
            <person name="Kono N."/>
            <person name="Nakamura H."/>
            <person name="Mori M."/>
            <person name="Yoshida Y."/>
            <person name="Ohtoshi R."/>
            <person name="Malay A.D."/>
            <person name="Moran D.A.P."/>
            <person name="Tomita M."/>
            <person name="Numata K."/>
            <person name="Arakawa K."/>
        </authorList>
    </citation>
    <scope>NUCLEOTIDE SEQUENCE</scope>
</reference>
<comment type="caution">
    <text evidence="1">The sequence shown here is derived from an EMBL/GenBank/DDBJ whole genome shotgun (WGS) entry which is preliminary data.</text>
</comment>
<gene>
    <name evidence="1" type="primary">AVEN_45994_1</name>
    <name evidence="1" type="ORF">TNCV_2012701</name>
</gene>
<sequence length="205" mass="24651">MDVRSYRGANVDTDHILVRSKVRFRLCKNFFRKRENGNYKPDTSKLMEKNILKEYKLKLSAGIISELDSSGNDFSWKSVKEIILKSANETVPSLERRARNEWYDEDFRKATEMKNKAYLQLLQKHCTRTHEEKYRELRKAEKKLLRRKKEIFFENSLKNLENYNSQNECRKFYKSINRLKSEFKPRTITCRNKRGELVSEPHEVT</sequence>
<proteinExistence type="predicted"/>
<accession>A0A8X6V4C7</accession>